<dbReference type="EMBL" id="JAYRBN010000112">
    <property type="protein sequence ID" value="KAL2724946.1"/>
    <property type="molecule type" value="Genomic_DNA"/>
</dbReference>
<gene>
    <name evidence="1" type="ORF">V1477_018807</name>
</gene>
<dbReference type="Proteomes" id="UP001607303">
    <property type="component" value="Unassembled WGS sequence"/>
</dbReference>
<sequence length="150" mass="17048">MQNNVHYNILDLQFQMYIKSNFLTISGLLSSIKSKSILKLLDLCSGFSKSVLDNTPILKRLDFNISSRHAISSTVDTASPFSLFKLVKNKLNLYTSKINTCINSDHTTITKHVLQCICVGSSIFKITKLLIMQYMSLEILPSYVNKFKKF</sequence>
<evidence type="ECO:0000313" key="1">
    <source>
        <dbReference type="EMBL" id="KAL2724946.1"/>
    </source>
</evidence>
<name>A0ABD2AWG0_VESMC</name>
<evidence type="ECO:0000313" key="2">
    <source>
        <dbReference type="Proteomes" id="UP001607303"/>
    </source>
</evidence>
<organism evidence="1 2">
    <name type="scientific">Vespula maculifrons</name>
    <name type="common">Eastern yellow jacket</name>
    <name type="synonym">Wasp</name>
    <dbReference type="NCBI Taxonomy" id="7453"/>
    <lineage>
        <taxon>Eukaryota</taxon>
        <taxon>Metazoa</taxon>
        <taxon>Ecdysozoa</taxon>
        <taxon>Arthropoda</taxon>
        <taxon>Hexapoda</taxon>
        <taxon>Insecta</taxon>
        <taxon>Pterygota</taxon>
        <taxon>Neoptera</taxon>
        <taxon>Endopterygota</taxon>
        <taxon>Hymenoptera</taxon>
        <taxon>Apocrita</taxon>
        <taxon>Aculeata</taxon>
        <taxon>Vespoidea</taxon>
        <taxon>Vespidae</taxon>
        <taxon>Vespinae</taxon>
        <taxon>Vespula</taxon>
    </lineage>
</organism>
<protein>
    <submittedName>
        <fullName evidence="1">Uncharacterized protein</fullName>
    </submittedName>
</protein>
<dbReference type="AlphaFoldDB" id="A0ABD2AWG0"/>
<comment type="caution">
    <text evidence="1">The sequence shown here is derived from an EMBL/GenBank/DDBJ whole genome shotgun (WGS) entry which is preliminary data.</text>
</comment>
<proteinExistence type="predicted"/>
<accession>A0ABD2AWG0</accession>
<reference evidence="1 2" key="1">
    <citation type="journal article" date="2024" name="Ann. Entomol. Soc. Am.">
        <title>Genomic analyses of the southern and eastern yellowjacket wasps (Hymenoptera: Vespidae) reveal evolutionary signatures of social life.</title>
        <authorList>
            <person name="Catto M.A."/>
            <person name="Caine P.B."/>
            <person name="Orr S.E."/>
            <person name="Hunt B.G."/>
            <person name="Goodisman M.A.D."/>
        </authorList>
    </citation>
    <scope>NUCLEOTIDE SEQUENCE [LARGE SCALE GENOMIC DNA]</scope>
    <source>
        <strain evidence="1">232</strain>
        <tissue evidence="1">Head and thorax</tissue>
    </source>
</reference>
<keyword evidence="2" id="KW-1185">Reference proteome</keyword>